<evidence type="ECO:0000313" key="2">
    <source>
        <dbReference type="EMBL" id="RPD58490.1"/>
    </source>
</evidence>
<reference evidence="2" key="1">
    <citation type="journal article" date="2018" name="Genome Biol. Evol.">
        <title>Genomics and development of Lentinus tigrinus, a white-rot wood-decaying mushroom with dimorphic fruiting bodies.</title>
        <authorList>
            <person name="Wu B."/>
            <person name="Xu Z."/>
            <person name="Knudson A."/>
            <person name="Carlson A."/>
            <person name="Chen N."/>
            <person name="Kovaka S."/>
            <person name="LaButti K."/>
            <person name="Lipzen A."/>
            <person name="Pennachio C."/>
            <person name="Riley R."/>
            <person name="Schakwitz W."/>
            <person name="Umezawa K."/>
            <person name="Ohm R.A."/>
            <person name="Grigoriev I.V."/>
            <person name="Nagy L.G."/>
            <person name="Gibbons J."/>
            <person name="Hibbett D."/>
        </authorList>
    </citation>
    <scope>NUCLEOTIDE SEQUENCE [LARGE SCALE GENOMIC DNA]</scope>
    <source>
        <strain evidence="2">ALCF2SS1-6</strain>
    </source>
</reference>
<organism evidence="2 3">
    <name type="scientific">Lentinus tigrinus ALCF2SS1-6</name>
    <dbReference type="NCBI Taxonomy" id="1328759"/>
    <lineage>
        <taxon>Eukaryota</taxon>
        <taxon>Fungi</taxon>
        <taxon>Dikarya</taxon>
        <taxon>Basidiomycota</taxon>
        <taxon>Agaricomycotina</taxon>
        <taxon>Agaricomycetes</taxon>
        <taxon>Polyporales</taxon>
        <taxon>Polyporaceae</taxon>
        <taxon>Lentinus</taxon>
    </lineage>
</organism>
<evidence type="ECO:0000313" key="3">
    <source>
        <dbReference type="Proteomes" id="UP000313359"/>
    </source>
</evidence>
<protein>
    <submittedName>
        <fullName evidence="2">Uncharacterized protein</fullName>
    </submittedName>
</protein>
<proteinExistence type="predicted"/>
<dbReference type="EMBL" id="ML122275">
    <property type="protein sequence ID" value="RPD58490.1"/>
    <property type="molecule type" value="Genomic_DNA"/>
</dbReference>
<feature type="region of interest" description="Disordered" evidence="1">
    <location>
        <begin position="44"/>
        <end position="117"/>
    </location>
</feature>
<accession>A0A5C2S4L7</accession>
<feature type="compositionally biased region" description="Basic residues" evidence="1">
    <location>
        <begin position="104"/>
        <end position="114"/>
    </location>
</feature>
<feature type="compositionally biased region" description="Basic and acidic residues" evidence="1">
    <location>
        <begin position="46"/>
        <end position="55"/>
    </location>
</feature>
<gene>
    <name evidence="2" type="ORF">L227DRAFT_188972</name>
</gene>
<keyword evidence="3" id="KW-1185">Reference proteome</keyword>
<name>A0A5C2S4L7_9APHY</name>
<dbReference type="AlphaFoldDB" id="A0A5C2S4L7"/>
<sequence>MLMDSRAHHRCKMGNSIISLTEVDTDGEVCMWTAPGISLNAWASRTEARPRRGEEREDEDGGAARHRGTHMDLTWRVTRAGSSRARAASGGGGDRRNAQAIWGRRGHPRPHARTSGHSCAVRGRWAGAWDWQTDRCAIGASLRGSEWLS</sequence>
<feature type="compositionally biased region" description="Low complexity" evidence="1">
    <location>
        <begin position="79"/>
        <end position="88"/>
    </location>
</feature>
<dbReference type="Proteomes" id="UP000313359">
    <property type="component" value="Unassembled WGS sequence"/>
</dbReference>
<evidence type="ECO:0000256" key="1">
    <source>
        <dbReference type="SAM" id="MobiDB-lite"/>
    </source>
</evidence>